<evidence type="ECO:0000256" key="1">
    <source>
        <dbReference type="SAM" id="Phobius"/>
    </source>
</evidence>
<organism evidence="2 3">
    <name type="scientific">Ziziphus jujuba</name>
    <name type="common">Chinese jujube</name>
    <name type="synonym">Ziziphus sativa</name>
    <dbReference type="NCBI Taxonomy" id="326968"/>
    <lineage>
        <taxon>Eukaryota</taxon>
        <taxon>Viridiplantae</taxon>
        <taxon>Streptophyta</taxon>
        <taxon>Embryophyta</taxon>
        <taxon>Tracheophyta</taxon>
        <taxon>Spermatophyta</taxon>
        <taxon>Magnoliopsida</taxon>
        <taxon>eudicotyledons</taxon>
        <taxon>Gunneridae</taxon>
        <taxon>Pentapetalae</taxon>
        <taxon>rosids</taxon>
        <taxon>fabids</taxon>
        <taxon>Rosales</taxon>
        <taxon>Rhamnaceae</taxon>
        <taxon>Paliureae</taxon>
        <taxon>Ziziphus</taxon>
    </lineage>
</organism>
<dbReference type="GeneID" id="125424315"/>
<evidence type="ECO:0000313" key="3">
    <source>
        <dbReference type="RefSeq" id="XP_048337338.2"/>
    </source>
</evidence>
<accession>A0ABM3IXC0</accession>
<keyword evidence="1" id="KW-0472">Membrane</keyword>
<dbReference type="Proteomes" id="UP001652623">
    <property type="component" value="Chromosome 9"/>
</dbReference>
<protein>
    <submittedName>
        <fullName evidence="3">Uncharacterized protein LOC125424315</fullName>
    </submittedName>
</protein>
<keyword evidence="1" id="KW-1133">Transmembrane helix</keyword>
<keyword evidence="1" id="KW-0812">Transmembrane</keyword>
<reference evidence="3" key="1">
    <citation type="submission" date="2025-08" db="UniProtKB">
        <authorList>
            <consortium name="RefSeq"/>
        </authorList>
    </citation>
    <scope>IDENTIFICATION</scope>
    <source>
        <tissue evidence="3">Seedling</tissue>
    </source>
</reference>
<name>A0ABM3IXC0_ZIZJJ</name>
<feature type="transmembrane region" description="Helical" evidence="1">
    <location>
        <begin position="26"/>
        <end position="50"/>
    </location>
</feature>
<sequence length="167" mass="19109">MVFEPAFSLLRPSLWAFLLNKVLTRLEVILCGWSVILYWTKFCIIIYFYFIHFSARQVDLAGGVPTKLDVSSDANPSVPTQPTTRWVADPIRMKIGSITSAQTKRFRDNLAAFIQGVIHFQEDLSIPKDLRPVLGIQVVEVDMDPGSNFGEFMKSWKQEMIPTLWIQ</sequence>
<evidence type="ECO:0000313" key="2">
    <source>
        <dbReference type="Proteomes" id="UP001652623"/>
    </source>
</evidence>
<proteinExistence type="predicted"/>
<gene>
    <name evidence="3" type="primary">LOC125424315</name>
</gene>
<dbReference type="RefSeq" id="XP_048337338.2">
    <property type="nucleotide sequence ID" value="XM_048481381.2"/>
</dbReference>
<keyword evidence="2" id="KW-1185">Reference proteome</keyword>